<dbReference type="Proteomes" id="UP000256763">
    <property type="component" value="Unassembled WGS sequence"/>
</dbReference>
<dbReference type="SUPFAM" id="SSF55729">
    <property type="entry name" value="Acyl-CoA N-acyltransferases (Nat)"/>
    <property type="match status" value="1"/>
</dbReference>
<dbReference type="InterPro" id="IPR016181">
    <property type="entry name" value="Acyl_CoA_acyltransferase"/>
</dbReference>
<dbReference type="EMBL" id="NFZW01000026">
    <property type="protein sequence ID" value="RFA32711.1"/>
    <property type="molecule type" value="Genomic_DNA"/>
</dbReference>
<evidence type="ECO:0000313" key="2">
    <source>
        <dbReference type="EMBL" id="RFA32711.1"/>
    </source>
</evidence>
<dbReference type="GO" id="GO:0016747">
    <property type="term" value="F:acyltransferase activity, transferring groups other than amino-acyl groups"/>
    <property type="evidence" value="ECO:0007669"/>
    <property type="project" value="InterPro"/>
</dbReference>
<evidence type="ECO:0000259" key="1">
    <source>
        <dbReference type="PROSITE" id="PS51186"/>
    </source>
</evidence>
<gene>
    <name evidence="2" type="ORF">CAL65_19110</name>
</gene>
<name>A0A3E0WKP0_9GAMM</name>
<protein>
    <recommendedName>
        <fullName evidence="1">N-acetyltransferase domain-containing protein</fullName>
    </recommendedName>
</protein>
<dbReference type="RefSeq" id="WP_116303738.1">
    <property type="nucleotide sequence ID" value="NZ_NFZV01000027.1"/>
</dbReference>
<dbReference type="OrthoDB" id="9799092at2"/>
<dbReference type="Gene3D" id="3.40.630.30">
    <property type="match status" value="1"/>
</dbReference>
<accession>A0A3E0WKP0</accession>
<dbReference type="Pfam" id="PF00583">
    <property type="entry name" value="Acetyltransf_1"/>
    <property type="match status" value="1"/>
</dbReference>
<dbReference type="PROSITE" id="PS51186">
    <property type="entry name" value="GNAT"/>
    <property type="match status" value="1"/>
</dbReference>
<organism evidence="2 3">
    <name type="scientific">Alkalilimnicola ehrlichii</name>
    <dbReference type="NCBI Taxonomy" id="351052"/>
    <lineage>
        <taxon>Bacteria</taxon>
        <taxon>Pseudomonadati</taxon>
        <taxon>Pseudomonadota</taxon>
        <taxon>Gammaproteobacteria</taxon>
        <taxon>Chromatiales</taxon>
        <taxon>Ectothiorhodospiraceae</taxon>
        <taxon>Alkalilimnicola</taxon>
    </lineage>
</organism>
<dbReference type="AlphaFoldDB" id="A0A3E0WKP0"/>
<reference evidence="3" key="1">
    <citation type="submission" date="2017-05" db="EMBL/GenBank/DDBJ databases">
        <authorList>
            <person name="Sharma S."/>
            <person name="Sidhu C."/>
            <person name="Pinnaka A.K."/>
        </authorList>
    </citation>
    <scope>NUCLEOTIDE SEQUENCE [LARGE SCALE GENOMIC DNA]</scope>
    <source>
        <strain evidence="3">AK93</strain>
    </source>
</reference>
<keyword evidence="3" id="KW-1185">Reference proteome</keyword>
<evidence type="ECO:0000313" key="3">
    <source>
        <dbReference type="Proteomes" id="UP000256763"/>
    </source>
</evidence>
<dbReference type="CDD" id="cd04301">
    <property type="entry name" value="NAT_SF"/>
    <property type="match status" value="1"/>
</dbReference>
<proteinExistence type="predicted"/>
<feature type="domain" description="N-acetyltransferase" evidence="1">
    <location>
        <begin position="137"/>
        <end position="271"/>
    </location>
</feature>
<sequence>MIQGAAVAWEIEKRLSDTEQEIADQALVAALAAQAAWQEQPVAIRNNDIGLFIAGATDYPVPVRNVAVRRIPDVNAHLFLDYADGFFGSKKRSFTVLCRDDESDLRAALVERKAHLLGAGPRMVCRQPVSVPSPPELRLQSITSAAEVKDLVAVVADAFGYPDGEAQACFASVDTFPETVHGCLGYMKGAPMASAISLRSETSATLDWVATKPAARRKGYAYACVSLLAEDIFRRGIPLLFLTSTAGAANLYRRAGFRVFGCLQVFLIASR</sequence>
<comment type="caution">
    <text evidence="2">The sequence shown here is derived from an EMBL/GenBank/DDBJ whole genome shotgun (WGS) entry which is preliminary data.</text>
</comment>
<dbReference type="InterPro" id="IPR000182">
    <property type="entry name" value="GNAT_dom"/>
</dbReference>